<dbReference type="EMBL" id="CP014750">
    <property type="protein sequence ID" value="AMQ18772.1"/>
    <property type="molecule type" value="Genomic_DNA"/>
</dbReference>
<evidence type="ECO:0000313" key="2">
    <source>
        <dbReference type="EMBL" id="AMQ18772.1"/>
    </source>
</evidence>
<reference evidence="3" key="1">
    <citation type="submission" date="2016-03" db="EMBL/GenBank/DDBJ databases">
        <authorList>
            <person name="Oger P.M."/>
        </authorList>
    </citation>
    <scope>NUCLEOTIDE SEQUENCE [LARGE SCALE GENOMIC DNA]</scope>
    <source>
        <strain evidence="3">OG-1</strain>
    </source>
</reference>
<keyword evidence="1" id="KW-0472">Membrane</keyword>
<dbReference type="PANTHER" id="PTHR31303">
    <property type="entry name" value="CTP-DEPENDENT DIACYLGLYCEROL KINASE 1"/>
    <property type="match status" value="1"/>
</dbReference>
<proteinExistence type="predicted"/>
<feature type="transmembrane region" description="Helical" evidence="1">
    <location>
        <begin position="117"/>
        <end position="134"/>
    </location>
</feature>
<keyword evidence="1" id="KW-0812">Transmembrane</keyword>
<dbReference type="Proteomes" id="UP000073604">
    <property type="component" value="Chromosome"/>
</dbReference>
<dbReference type="AlphaFoldDB" id="A0A142CVH0"/>
<dbReference type="STRING" id="53952.A0127_06095"/>
<keyword evidence="1" id="KW-1133">Transmembrane helix</keyword>
<dbReference type="OrthoDB" id="107330at2157"/>
<dbReference type="GO" id="GO:0016779">
    <property type="term" value="F:nucleotidyltransferase activity"/>
    <property type="evidence" value="ECO:0007669"/>
    <property type="project" value="UniProtKB-KW"/>
</dbReference>
<dbReference type="KEGG" id="tpep:A0127_06095"/>
<sequence length="209" mass="22911">MSIRSELKRKALHLTGLTVPAIYLCCGKTTTLVFIGFAFVLFVVLEPFRIIEEWRDRIKYRLLNMYPSPELGRGIELIENHIEAITRPHERERVAAHIYFAAASFIVVYFFPMKVAVGAITVATLGDALAAIIGKSLGRHRFSNGKSLEGSLAYFVTALLVLIPLVGFAPALIGAAVGTIVEFYNVPPDDNFSNQLAVAVAVYLASVVV</sequence>
<organism evidence="2 3">
    <name type="scientific">Thermococcus peptonophilus</name>
    <dbReference type="NCBI Taxonomy" id="53952"/>
    <lineage>
        <taxon>Archaea</taxon>
        <taxon>Methanobacteriati</taxon>
        <taxon>Methanobacteriota</taxon>
        <taxon>Thermococci</taxon>
        <taxon>Thermococcales</taxon>
        <taxon>Thermococcaceae</taxon>
        <taxon>Thermococcus</taxon>
    </lineage>
</organism>
<dbReference type="InterPro" id="IPR037997">
    <property type="entry name" value="Dgk1-like"/>
</dbReference>
<feature type="transmembrane region" description="Helical" evidence="1">
    <location>
        <begin position="20"/>
        <end position="45"/>
    </location>
</feature>
<keyword evidence="3" id="KW-1185">Reference proteome</keyword>
<keyword evidence="2" id="KW-0548">Nucleotidyltransferase</keyword>
<protein>
    <submittedName>
        <fullName evidence="2">Phosphatidate cytidylyltransferase</fullName>
    </submittedName>
</protein>
<evidence type="ECO:0000256" key="1">
    <source>
        <dbReference type="SAM" id="Phobius"/>
    </source>
</evidence>
<gene>
    <name evidence="2" type="ORF">A0127_06095</name>
</gene>
<dbReference type="RefSeq" id="WP_062389284.1">
    <property type="nucleotide sequence ID" value="NZ_CP014750.1"/>
</dbReference>
<feature type="transmembrane region" description="Helical" evidence="1">
    <location>
        <begin position="94"/>
        <end position="111"/>
    </location>
</feature>
<accession>A0A142CVH0</accession>
<dbReference type="PANTHER" id="PTHR31303:SF1">
    <property type="entry name" value="CTP-DEPENDENT DIACYLGLYCEROL KINASE 1"/>
    <property type="match status" value="1"/>
</dbReference>
<name>A0A142CVH0_9EURY</name>
<dbReference type="GO" id="GO:0004143">
    <property type="term" value="F:ATP-dependent diacylglycerol kinase activity"/>
    <property type="evidence" value="ECO:0007669"/>
    <property type="project" value="InterPro"/>
</dbReference>
<evidence type="ECO:0000313" key="3">
    <source>
        <dbReference type="Proteomes" id="UP000073604"/>
    </source>
</evidence>
<keyword evidence="2" id="KW-0808">Transferase</keyword>
<feature type="transmembrane region" description="Helical" evidence="1">
    <location>
        <begin position="154"/>
        <end position="180"/>
    </location>
</feature>
<dbReference type="GeneID" id="27140101"/>